<keyword evidence="2" id="KW-1185">Reference proteome</keyword>
<reference evidence="1 2" key="1">
    <citation type="journal article" date="2018" name="Biotechnol. Adv.">
        <title>Improved genomic resources and new bioinformatic workflow for the carcinogenic parasite Clonorchis sinensis: Biotechnological implications.</title>
        <authorList>
            <person name="Wang D."/>
            <person name="Korhonen P.K."/>
            <person name="Gasser R.B."/>
            <person name="Young N.D."/>
        </authorList>
    </citation>
    <scope>NUCLEOTIDE SEQUENCE [LARGE SCALE GENOMIC DNA]</scope>
    <source>
        <strain evidence="1">Cs-k2</strain>
    </source>
</reference>
<dbReference type="InParanoid" id="A0A419PZF3"/>
<dbReference type="EMBL" id="NIRI02000042">
    <property type="protein sequence ID" value="KAG5448424.1"/>
    <property type="molecule type" value="Genomic_DNA"/>
</dbReference>
<organism evidence="1 2">
    <name type="scientific">Clonorchis sinensis</name>
    <name type="common">Chinese liver fluke</name>
    <dbReference type="NCBI Taxonomy" id="79923"/>
    <lineage>
        <taxon>Eukaryota</taxon>
        <taxon>Metazoa</taxon>
        <taxon>Spiralia</taxon>
        <taxon>Lophotrochozoa</taxon>
        <taxon>Platyhelminthes</taxon>
        <taxon>Trematoda</taxon>
        <taxon>Digenea</taxon>
        <taxon>Opisthorchiida</taxon>
        <taxon>Opisthorchiata</taxon>
        <taxon>Opisthorchiidae</taxon>
        <taxon>Clonorchis</taxon>
    </lineage>
</organism>
<dbReference type="AlphaFoldDB" id="A0A419PZF3"/>
<evidence type="ECO:0000313" key="1">
    <source>
        <dbReference type="EMBL" id="KAG5448424.1"/>
    </source>
</evidence>
<gene>
    <name evidence="1" type="ORF">CSKR_109968</name>
</gene>
<protein>
    <submittedName>
        <fullName evidence="1">Uncharacterized protein</fullName>
    </submittedName>
</protein>
<reference evidence="1 2" key="2">
    <citation type="journal article" date="2021" name="Genomics">
        <title>High-quality reference genome for Clonorchis sinensis.</title>
        <authorList>
            <person name="Young N.D."/>
            <person name="Stroehlein A.J."/>
            <person name="Kinkar L."/>
            <person name="Wang T."/>
            <person name="Sohn W.M."/>
            <person name="Chang B.C.H."/>
            <person name="Kaur P."/>
            <person name="Weisz D."/>
            <person name="Dudchenko O."/>
            <person name="Aiden E.L."/>
            <person name="Korhonen P.K."/>
            <person name="Gasser R.B."/>
        </authorList>
    </citation>
    <scope>NUCLEOTIDE SEQUENCE [LARGE SCALE GENOMIC DNA]</scope>
    <source>
        <strain evidence="1">Cs-k2</strain>
    </source>
</reference>
<evidence type="ECO:0000313" key="2">
    <source>
        <dbReference type="Proteomes" id="UP000286415"/>
    </source>
</evidence>
<sequence>MSPKKGETGRGLSESFQQLPFKKLSLEKPVKTLGQPGRILALVLPSGGMAARHRKGVTAEQFFYMWAALVASFIICILQPDDSTDTIFEKSKHFPSHKTTQKAKNQCFTILSMVPTKR</sequence>
<accession>A0A419PZF3</accession>
<proteinExistence type="predicted"/>
<name>A0A419PZF3_CLOSI</name>
<dbReference type="Proteomes" id="UP000286415">
    <property type="component" value="Unassembled WGS sequence"/>
</dbReference>
<comment type="caution">
    <text evidence="1">The sequence shown here is derived from an EMBL/GenBank/DDBJ whole genome shotgun (WGS) entry which is preliminary data.</text>
</comment>